<dbReference type="Proteomes" id="UP001642409">
    <property type="component" value="Unassembled WGS sequence"/>
</dbReference>
<accession>A0ABP1HGX8</accession>
<gene>
    <name evidence="1" type="ORF">HINF_LOCUS13491</name>
</gene>
<sequence length="202" mass="23556">MLTENQPILISEIIGDQTVIYREIDVIPKIVNDKLFYPIYNKVLCQDNSRKFPIVQIENSYIFRLDWSQEYETNHILQDVYQSFEDDTSYNIAMINIKSTSSKWICYSTQSINFVIAKLISLLKKHKIGIVLAQGDLKAIPLCYNNVYCDVIGEAADEIEELESVKSKILVSKQFWEKVLKEKQTIQCQKQYSRLGTLVELW</sequence>
<evidence type="ECO:0000313" key="2">
    <source>
        <dbReference type="Proteomes" id="UP001642409"/>
    </source>
</evidence>
<name>A0ABP1HGX8_9EUKA</name>
<dbReference type="EMBL" id="CAXDID020000031">
    <property type="protein sequence ID" value="CAL5994310.1"/>
    <property type="molecule type" value="Genomic_DNA"/>
</dbReference>
<comment type="caution">
    <text evidence="1">The sequence shown here is derived from an EMBL/GenBank/DDBJ whole genome shotgun (WGS) entry which is preliminary data.</text>
</comment>
<reference evidence="1 2" key="1">
    <citation type="submission" date="2024-07" db="EMBL/GenBank/DDBJ databases">
        <authorList>
            <person name="Akdeniz Z."/>
        </authorList>
    </citation>
    <scope>NUCLEOTIDE SEQUENCE [LARGE SCALE GENOMIC DNA]</scope>
</reference>
<protein>
    <submittedName>
        <fullName evidence="1">Hypothetical_protein</fullName>
    </submittedName>
</protein>
<evidence type="ECO:0000313" key="1">
    <source>
        <dbReference type="EMBL" id="CAL5994310.1"/>
    </source>
</evidence>
<proteinExistence type="predicted"/>
<organism evidence="1 2">
    <name type="scientific">Hexamita inflata</name>
    <dbReference type="NCBI Taxonomy" id="28002"/>
    <lineage>
        <taxon>Eukaryota</taxon>
        <taxon>Metamonada</taxon>
        <taxon>Diplomonadida</taxon>
        <taxon>Hexamitidae</taxon>
        <taxon>Hexamitinae</taxon>
        <taxon>Hexamita</taxon>
    </lineage>
</organism>
<keyword evidence="2" id="KW-1185">Reference proteome</keyword>